<evidence type="ECO:0000256" key="1">
    <source>
        <dbReference type="ARBA" id="ARBA00022884"/>
    </source>
</evidence>
<keyword evidence="1 2" id="KW-0694">RNA-binding</keyword>
<feature type="compositionally biased region" description="Polar residues" evidence="3">
    <location>
        <begin position="221"/>
        <end position="235"/>
    </location>
</feature>
<dbReference type="PANTHER" id="PTHR45880:SF1">
    <property type="entry name" value="RNA-BINDING MOTIF PROTEIN, X-LINKED 2"/>
    <property type="match status" value="1"/>
</dbReference>
<dbReference type="GO" id="GO:0000398">
    <property type="term" value="P:mRNA splicing, via spliceosome"/>
    <property type="evidence" value="ECO:0007669"/>
    <property type="project" value="InterPro"/>
</dbReference>
<dbReference type="InterPro" id="IPR000504">
    <property type="entry name" value="RRM_dom"/>
</dbReference>
<dbReference type="SUPFAM" id="SSF54928">
    <property type="entry name" value="RNA-binding domain, RBD"/>
    <property type="match status" value="1"/>
</dbReference>
<dbReference type="EMBL" id="LN483249">
    <property type="protein sequence ID" value="CDZ97850.1"/>
    <property type="molecule type" value="Genomic_DNA"/>
</dbReference>
<protein>
    <submittedName>
        <fullName evidence="5">Rna-binding protein cwf29</fullName>
    </submittedName>
</protein>
<dbReference type="InterPro" id="IPR051847">
    <property type="entry name" value="RNA_proc/Spliceosome_comp"/>
</dbReference>
<dbReference type="SMART" id="SM00360">
    <property type="entry name" value="RRM"/>
    <property type="match status" value="1"/>
</dbReference>
<evidence type="ECO:0000313" key="5">
    <source>
        <dbReference type="EMBL" id="CDZ97850.1"/>
    </source>
</evidence>
<evidence type="ECO:0000256" key="3">
    <source>
        <dbReference type="SAM" id="MobiDB-lite"/>
    </source>
</evidence>
<dbReference type="InterPro" id="IPR012677">
    <property type="entry name" value="Nucleotide-bd_a/b_plait_sf"/>
</dbReference>
<dbReference type="InterPro" id="IPR035979">
    <property type="entry name" value="RBD_domain_sf"/>
</dbReference>
<reference evidence="5" key="1">
    <citation type="submission" date="2014-08" db="EMBL/GenBank/DDBJ databases">
        <authorList>
            <person name="Sharma Rahul"/>
            <person name="Thines Marco"/>
        </authorList>
    </citation>
    <scope>NUCLEOTIDE SEQUENCE</scope>
</reference>
<name>A0A0F7SHI5_PHARH</name>
<dbReference type="PROSITE" id="PS50102">
    <property type="entry name" value="RRM"/>
    <property type="match status" value="1"/>
</dbReference>
<dbReference type="GO" id="GO:0071011">
    <property type="term" value="C:precatalytic spliceosome"/>
    <property type="evidence" value="ECO:0007669"/>
    <property type="project" value="TreeGrafter"/>
</dbReference>
<dbReference type="Pfam" id="PF00076">
    <property type="entry name" value="RRM_1"/>
    <property type="match status" value="1"/>
</dbReference>
<evidence type="ECO:0000256" key="2">
    <source>
        <dbReference type="PROSITE-ProRule" id="PRU00176"/>
    </source>
</evidence>
<dbReference type="Gene3D" id="3.30.70.330">
    <property type="match status" value="1"/>
</dbReference>
<organism evidence="5">
    <name type="scientific">Phaffia rhodozyma</name>
    <name type="common">Yeast</name>
    <name type="synonym">Xanthophyllomyces dendrorhous</name>
    <dbReference type="NCBI Taxonomy" id="264483"/>
    <lineage>
        <taxon>Eukaryota</taxon>
        <taxon>Fungi</taxon>
        <taxon>Dikarya</taxon>
        <taxon>Basidiomycota</taxon>
        <taxon>Agaricomycotina</taxon>
        <taxon>Tremellomycetes</taxon>
        <taxon>Cystofilobasidiales</taxon>
        <taxon>Mrakiaceae</taxon>
        <taxon>Phaffia</taxon>
    </lineage>
</organism>
<dbReference type="AlphaFoldDB" id="A0A0F7SHI5"/>
<dbReference type="InterPro" id="IPR045844">
    <property type="entry name" value="RRM_Ist3-like"/>
</dbReference>
<feature type="domain" description="RRM" evidence="4">
    <location>
        <begin position="31"/>
        <end position="109"/>
    </location>
</feature>
<dbReference type="PANTHER" id="PTHR45880">
    <property type="entry name" value="RNA-BINDING MOTIF PROTEIN, X-LINKED 2"/>
    <property type="match status" value="1"/>
</dbReference>
<accession>A0A0F7SHI5</accession>
<feature type="region of interest" description="Disordered" evidence="3">
    <location>
        <begin position="166"/>
        <end position="249"/>
    </location>
</feature>
<evidence type="ECO:0000259" key="4">
    <source>
        <dbReference type="PROSITE" id="PS50102"/>
    </source>
</evidence>
<dbReference type="GO" id="GO:0003723">
    <property type="term" value="F:RNA binding"/>
    <property type="evidence" value="ECO:0007669"/>
    <property type="project" value="UniProtKB-UniRule"/>
</dbReference>
<feature type="compositionally biased region" description="Basic and acidic residues" evidence="3">
    <location>
        <begin position="196"/>
        <end position="218"/>
    </location>
</feature>
<dbReference type="CDD" id="cd12411">
    <property type="entry name" value="RRM_ist3_like"/>
    <property type="match status" value="1"/>
</dbReference>
<dbReference type="GO" id="GO:0005686">
    <property type="term" value="C:U2 snRNP"/>
    <property type="evidence" value="ECO:0007669"/>
    <property type="project" value="TreeGrafter"/>
</dbReference>
<proteinExistence type="predicted"/>
<sequence length="249" mass="27837">MNVVREINQINQKELERGGAGSWHDDYKDSAYIFVGGLPFEMTEGDVITVFSQYGEIADVNLPKDKDKGTSRGFAFVMYVDQRSTVLAVDNLNGSKVAGRTLRVDHTKGYTQPKVRNDETGEMEDAEEQSMNAMPALVGEPSVARVGVGAGDVNEDDVDMEDPMANYILEERRREALEGSLSSSKKDKPSKHHHRSKEEKAEKKERKREKELAKEAKKQQRAGSSSLTHKYSPSRSPKGFAFARILKAR</sequence>
<dbReference type="GO" id="GO:0071013">
    <property type="term" value="C:catalytic step 2 spliceosome"/>
    <property type="evidence" value="ECO:0007669"/>
    <property type="project" value="TreeGrafter"/>
</dbReference>